<dbReference type="InterPro" id="IPR029483">
    <property type="entry name" value="GH97_C"/>
</dbReference>
<dbReference type="Gene3D" id="3.20.20.70">
    <property type="entry name" value="Aldolase class I"/>
    <property type="match status" value="1"/>
</dbReference>
<comment type="caution">
    <text evidence="7">The sequence shown here is derived from an EMBL/GenBank/DDBJ whole genome shotgun (WGS) entry which is preliminary data.</text>
</comment>
<dbReference type="InterPro" id="IPR029486">
    <property type="entry name" value="GH97_N"/>
</dbReference>
<dbReference type="PANTHER" id="PTHR35803">
    <property type="entry name" value="GLUCAN 1,4-ALPHA-GLUCOSIDASE SUSB-RELATED"/>
    <property type="match status" value="1"/>
</dbReference>
<feature type="domain" description="Glycosyl-hydrolase 97 catalytic" evidence="4">
    <location>
        <begin position="300"/>
        <end position="448"/>
    </location>
</feature>
<dbReference type="Pfam" id="PF10566">
    <property type="entry name" value="Glyco_hydro_97"/>
    <property type="match status" value="1"/>
</dbReference>
<dbReference type="EMBL" id="JAKKDU010000011">
    <property type="protein sequence ID" value="MCF7568773.1"/>
    <property type="molecule type" value="Genomic_DNA"/>
</dbReference>
<comment type="subunit">
    <text evidence="2">Monomer.</text>
</comment>
<dbReference type="InterPro" id="IPR052720">
    <property type="entry name" value="Glycosyl_hydrolase_97"/>
</dbReference>
<keyword evidence="8" id="KW-1185">Reference proteome</keyword>
<evidence type="ECO:0000259" key="4">
    <source>
        <dbReference type="Pfam" id="PF10566"/>
    </source>
</evidence>
<dbReference type="Gene3D" id="2.70.98.10">
    <property type="match status" value="1"/>
</dbReference>
<dbReference type="SUPFAM" id="SSF51445">
    <property type="entry name" value="(Trans)glycosidases"/>
    <property type="match status" value="1"/>
</dbReference>
<dbReference type="GO" id="GO:0030246">
    <property type="term" value="F:carbohydrate binding"/>
    <property type="evidence" value="ECO:0007669"/>
    <property type="project" value="InterPro"/>
</dbReference>
<sequence length="644" mass="73267">MKQLVKLNQLKLEMNKYLLVSVFFLCIFTISCTESDLEIKSPSEKLEVKISENQSDLILSLYDSKIPILTVNVGSFVFEKNDSLKFDRISEVKQTLFDEEWNPVYGERNVVRNRYNQLELTLTAGSLANQELKLLCRLYDEGMAFRYLFDEKNISDQLLTKELTAFNFDSDYETWVSEYAQGVYKKENISKIDVVCERPLVVKKNANSFLAIGEAALVDFARMKFKRDSINSLSLQVDLSSKVDIKKAKYITPWRYVMVGKSPCELLENNHFIENLNEPNKLEDVSWIKPGKVIREVTLTTKGGLACVDFAAKHNLQYVEFDAGWYGNEYDDASDATTVTVDPNRSPGPLDLHQVIDYAKQKGIGIILYVNRRALEKQLDEILPLYKSWGIKGLKYGFVNVGPQEWTLWLHDAVRKAAEYELMVDVHDEYRPTGYSRTYPNLISQEGILGDELSPSTEHTLITLFTRMIAGAADNTNSFLATRVSEKMGGKAGQMAKAVMLYSPWQFVYWYDRPEGSPVKKGGAGDTESVIHESTELAFYDALPTVWDETKVLEGEIGEYATIARKNGDTWFVGSLTSNQTRKVEIPLSFLDENENYEAKVFSQNVADLKENKVSIETMDVNSETILSRDLVENSGFTIIIRKI</sequence>
<dbReference type="InterPro" id="IPR019563">
    <property type="entry name" value="GH97_catalytic"/>
</dbReference>
<evidence type="ECO:0000259" key="5">
    <source>
        <dbReference type="Pfam" id="PF14508"/>
    </source>
</evidence>
<dbReference type="InterPro" id="IPR017853">
    <property type="entry name" value="GH"/>
</dbReference>
<dbReference type="GO" id="GO:0016787">
    <property type="term" value="F:hydrolase activity"/>
    <property type="evidence" value="ECO:0007669"/>
    <property type="project" value="UniProtKB-KW"/>
</dbReference>
<evidence type="ECO:0000256" key="1">
    <source>
        <dbReference type="ARBA" id="ARBA00001913"/>
    </source>
</evidence>
<dbReference type="Pfam" id="PF14509">
    <property type="entry name" value="GH97_C"/>
    <property type="match status" value="1"/>
</dbReference>
<feature type="domain" description="Glycosyl-hydrolase 97 C-terminal oligomerisation" evidence="6">
    <location>
        <begin position="546"/>
        <end position="641"/>
    </location>
</feature>
<evidence type="ECO:0000313" key="8">
    <source>
        <dbReference type="Proteomes" id="UP001199795"/>
    </source>
</evidence>
<dbReference type="PROSITE" id="PS51257">
    <property type="entry name" value="PROKAR_LIPOPROTEIN"/>
    <property type="match status" value="1"/>
</dbReference>
<protein>
    <submittedName>
        <fullName evidence="7">Glycoside hydrolase family 97 protein</fullName>
    </submittedName>
</protein>
<reference evidence="7" key="1">
    <citation type="submission" date="2022-01" db="EMBL/GenBank/DDBJ databases">
        <title>Draft genome sequence of Sabulilitoribacter arenilitoris KCTC 52401.</title>
        <authorList>
            <person name="Oh J.-S."/>
        </authorList>
    </citation>
    <scope>NUCLEOTIDE SEQUENCE</scope>
    <source>
        <strain evidence="7">HMF6543</strain>
    </source>
</reference>
<dbReference type="RefSeq" id="WP_237240111.1">
    <property type="nucleotide sequence ID" value="NZ_JAKKDU010000011.1"/>
</dbReference>
<gene>
    <name evidence="7" type="ORF">L3X37_10405</name>
</gene>
<dbReference type="AlphaFoldDB" id="A0AAE3EPZ3"/>
<dbReference type="InterPro" id="IPR013785">
    <property type="entry name" value="Aldolase_TIM"/>
</dbReference>
<evidence type="ECO:0000259" key="6">
    <source>
        <dbReference type="Pfam" id="PF14509"/>
    </source>
</evidence>
<comment type="cofactor">
    <cofactor evidence="1">
        <name>Ca(2+)</name>
        <dbReference type="ChEBI" id="CHEBI:29108"/>
    </cofactor>
</comment>
<dbReference type="Proteomes" id="UP001199795">
    <property type="component" value="Unassembled WGS sequence"/>
</dbReference>
<organism evidence="7 8">
    <name type="scientific">Wocania arenilitoris</name>
    <dbReference type="NCBI Taxonomy" id="2044858"/>
    <lineage>
        <taxon>Bacteria</taxon>
        <taxon>Pseudomonadati</taxon>
        <taxon>Bacteroidota</taxon>
        <taxon>Flavobacteriia</taxon>
        <taxon>Flavobacteriales</taxon>
        <taxon>Flavobacteriaceae</taxon>
        <taxon>Wocania</taxon>
    </lineage>
</organism>
<dbReference type="Pfam" id="PF14508">
    <property type="entry name" value="GH97_N"/>
    <property type="match status" value="1"/>
</dbReference>
<dbReference type="PANTHER" id="PTHR35803:SF3">
    <property type="entry name" value="ALPHA-GLUCOSIDASE"/>
    <property type="match status" value="1"/>
</dbReference>
<keyword evidence="7" id="KW-0378">Hydrolase</keyword>
<keyword evidence="3" id="KW-0106">Calcium</keyword>
<accession>A0AAE3EPZ3</accession>
<evidence type="ECO:0000256" key="3">
    <source>
        <dbReference type="ARBA" id="ARBA00022837"/>
    </source>
</evidence>
<feature type="domain" description="Glycosyl-hydrolase 97 N-terminal" evidence="5">
    <location>
        <begin position="39"/>
        <end position="279"/>
    </location>
</feature>
<evidence type="ECO:0000256" key="2">
    <source>
        <dbReference type="ARBA" id="ARBA00011245"/>
    </source>
</evidence>
<dbReference type="InterPro" id="IPR014718">
    <property type="entry name" value="GH-type_carb-bd"/>
</dbReference>
<name>A0AAE3EPZ3_9FLAO</name>
<proteinExistence type="predicted"/>
<evidence type="ECO:0000313" key="7">
    <source>
        <dbReference type="EMBL" id="MCF7568773.1"/>
    </source>
</evidence>